<evidence type="ECO:0000256" key="3">
    <source>
        <dbReference type="ARBA" id="ARBA00022833"/>
    </source>
</evidence>
<sequence>MAKKTLCPKIRYGEDSDSLQPVARCPACNRDYDVALILPCSHTMCGHCVVHGERRSSDRSPHRGVGLSACSVLCPCCQRHVELPCWAWSSATSCLPKHPTLSPARVSGETGAKDGASQHHLQHPQQLPHCHLPRPPDPTSRQQGRTQADLRPWGPAGPPAGVG</sequence>
<evidence type="ECO:0000256" key="5">
    <source>
        <dbReference type="SAM" id="MobiDB-lite"/>
    </source>
</evidence>
<dbReference type="GO" id="GO:0008270">
    <property type="term" value="F:zinc ion binding"/>
    <property type="evidence" value="ECO:0007669"/>
    <property type="project" value="UniProtKB-KW"/>
</dbReference>
<evidence type="ECO:0000313" key="8">
    <source>
        <dbReference type="Proteomes" id="UP000246464"/>
    </source>
</evidence>
<keyword evidence="2 4" id="KW-0863">Zinc-finger</keyword>
<gene>
    <name evidence="7" type="ORF">SMAX5B_008451</name>
</gene>
<dbReference type="Gene3D" id="3.30.40.10">
    <property type="entry name" value="Zinc/RING finger domain, C3HC4 (zinc finger)"/>
    <property type="match status" value="1"/>
</dbReference>
<protein>
    <recommendedName>
        <fullName evidence="6">RING-type domain-containing protein</fullName>
    </recommendedName>
</protein>
<dbReference type="Proteomes" id="UP000246464">
    <property type="component" value="Chromosome 3"/>
</dbReference>
<evidence type="ECO:0000256" key="4">
    <source>
        <dbReference type="PROSITE-ProRule" id="PRU00175"/>
    </source>
</evidence>
<dbReference type="InterPro" id="IPR017907">
    <property type="entry name" value="Znf_RING_CS"/>
</dbReference>
<reference evidence="7 8" key="1">
    <citation type="submission" date="2017-12" db="EMBL/GenBank/DDBJ databases">
        <title>Integrating genomic resources of turbot (Scophthalmus maximus) in depth evaluation of genetic and physical mapping variation across individuals.</title>
        <authorList>
            <person name="Martinez P."/>
        </authorList>
    </citation>
    <scope>NUCLEOTIDE SEQUENCE [LARGE SCALE GENOMIC DNA]</scope>
</reference>
<keyword evidence="8" id="KW-1185">Reference proteome</keyword>
<dbReference type="InterPro" id="IPR001841">
    <property type="entry name" value="Znf_RING"/>
</dbReference>
<dbReference type="Pfam" id="PF00097">
    <property type="entry name" value="zf-C3HC4"/>
    <property type="match status" value="1"/>
</dbReference>
<dbReference type="InterPro" id="IPR013083">
    <property type="entry name" value="Znf_RING/FYVE/PHD"/>
</dbReference>
<proteinExistence type="predicted"/>
<dbReference type="AlphaFoldDB" id="A0A2U9B467"/>
<feature type="region of interest" description="Disordered" evidence="5">
    <location>
        <begin position="104"/>
        <end position="163"/>
    </location>
</feature>
<accession>A0A2U9B467</accession>
<keyword evidence="3" id="KW-0862">Zinc</keyword>
<dbReference type="EMBL" id="CP026245">
    <property type="protein sequence ID" value="AWO98528.1"/>
    <property type="molecule type" value="Genomic_DNA"/>
</dbReference>
<keyword evidence="1" id="KW-0479">Metal-binding</keyword>
<evidence type="ECO:0000256" key="2">
    <source>
        <dbReference type="ARBA" id="ARBA00022771"/>
    </source>
</evidence>
<dbReference type="PROSITE" id="PS00518">
    <property type="entry name" value="ZF_RING_1"/>
    <property type="match status" value="1"/>
</dbReference>
<name>A0A2U9B467_SCOMX</name>
<evidence type="ECO:0000259" key="6">
    <source>
        <dbReference type="PROSITE" id="PS50089"/>
    </source>
</evidence>
<organism evidence="7 8">
    <name type="scientific">Scophthalmus maximus</name>
    <name type="common">Turbot</name>
    <name type="synonym">Psetta maxima</name>
    <dbReference type="NCBI Taxonomy" id="52904"/>
    <lineage>
        <taxon>Eukaryota</taxon>
        <taxon>Metazoa</taxon>
        <taxon>Chordata</taxon>
        <taxon>Craniata</taxon>
        <taxon>Vertebrata</taxon>
        <taxon>Euteleostomi</taxon>
        <taxon>Actinopterygii</taxon>
        <taxon>Neopterygii</taxon>
        <taxon>Teleostei</taxon>
        <taxon>Neoteleostei</taxon>
        <taxon>Acanthomorphata</taxon>
        <taxon>Carangaria</taxon>
        <taxon>Pleuronectiformes</taxon>
        <taxon>Pleuronectoidei</taxon>
        <taxon>Scophthalmidae</taxon>
        <taxon>Scophthalmus</taxon>
    </lineage>
</organism>
<evidence type="ECO:0000313" key="7">
    <source>
        <dbReference type="EMBL" id="AWO98528.1"/>
    </source>
</evidence>
<dbReference type="InterPro" id="IPR018957">
    <property type="entry name" value="Znf_C3HC4_RING-type"/>
</dbReference>
<feature type="domain" description="RING-type" evidence="6">
    <location>
        <begin position="25"/>
        <end position="78"/>
    </location>
</feature>
<dbReference type="PROSITE" id="PS50089">
    <property type="entry name" value="ZF_RING_2"/>
    <property type="match status" value="1"/>
</dbReference>
<evidence type="ECO:0000256" key="1">
    <source>
        <dbReference type="ARBA" id="ARBA00022723"/>
    </source>
</evidence>